<dbReference type="RefSeq" id="WP_114497663.1">
    <property type="nucleotide sequence ID" value="NZ_QPJW01000007.1"/>
</dbReference>
<sequence>MKFKKTLVLIATLSLVASITACGGGNNKTNNTANTPAPTTNSTEGNKNTGTDAATTEEIKPEEGAELLVWESREEIAFTEQIAQQFEEKYGVKVSVEEVPVPDQISRLTTDGPSGLGADIIVIPSDHIGNAVTSGLILENDVFAEQTKARNTEASIVGASYDGKLYGYPRAAETTALYYNKALIPEAPKTFEEVIEFGKKFTDVKKKKYALMWEAGNLYFNYPFIASNGGYLFGDNGTNKDDIGLENPESLVGMKVFQDLKQILPVPSGDINGDIKRGLFTAGDVAMDINGPWELTAYKEALGDNLGLAPVPTVLGKTAITFSGIKTYDVSSFTKYPNAAKLYADFATNKDGQLLLSELIGSIPTNLEALETDQIKNDPFISGFAEQAKNSQPMPSIPEMNNVWGPANAAFADIWNKDVDVKATLENAVKQITDLNNGVAGE</sequence>
<keyword evidence="4 5" id="KW-0732">Signal</keyword>
<comment type="subcellular location">
    <subcellularLocation>
        <location evidence="5">Cell membrane</location>
        <topology evidence="5">Lipid-anchor</topology>
    </subcellularLocation>
</comment>
<dbReference type="Proteomes" id="UP000253090">
    <property type="component" value="Unassembled WGS sequence"/>
</dbReference>
<evidence type="ECO:0000256" key="1">
    <source>
        <dbReference type="ARBA" id="ARBA00008520"/>
    </source>
</evidence>
<keyword evidence="5" id="KW-0472">Membrane</keyword>
<dbReference type="InterPro" id="IPR006059">
    <property type="entry name" value="SBP"/>
</dbReference>
<evidence type="ECO:0000313" key="8">
    <source>
        <dbReference type="Proteomes" id="UP000253090"/>
    </source>
</evidence>
<name>A0A369B9F0_9BACL</name>
<dbReference type="GO" id="GO:0015144">
    <property type="term" value="F:carbohydrate transmembrane transporter activity"/>
    <property type="evidence" value="ECO:0007669"/>
    <property type="project" value="InterPro"/>
</dbReference>
<dbReference type="GO" id="GO:1901982">
    <property type="term" value="F:maltose binding"/>
    <property type="evidence" value="ECO:0007669"/>
    <property type="project" value="TreeGrafter"/>
</dbReference>
<dbReference type="PROSITE" id="PS51257">
    <property type="entry name" value="PROKAR_LIPOPROTEIN"/>
    <property type="match status" value="1"/>
</dbReference>
<evidence type="ECO:0000256" key="2">
    <source>
        <dbReference type="ARBA" id="ARBA00022448"/>
    </source>
</evidence>
<evidence type="ECO:0000256" key="4">
    <source>
        <dbReference type="ARBA" id="ARBA00022729"/>
    </source>
</evidence>
<dbReference type="Gene3D" id="3.40.190.10">
    <property type="entry name" value="Periplasmic binding protein-like II"/>
    <property type="match status" value="2"/>
</dbReference>
<dbReference type="GO" id="GO:0042956">
    <property type="term" value="P:maltodextrin transmembrane transport"/>
    <property type="evidence" value="ECO:0007669"/>
    <property type="project" value="TreeGrafter"/>
</dbReference>
<dbReference type="OrthoDB" id="9766758at2"/>
<comment type="caution">
    <text evidence="7">The sequence shown here is derived from an EMBL/GenBank/DDBJ whole genome shotgun (WGS) entry which is preliminary data.</text>
</comment>
<organism evidence="7 8">
    <name type="scientific">Fontibacillus phaseoli</name>
    <dbReference type="NCBI Taxonomy" id="1416533"/>
    <lineage>
        <taxon>Bacteria</taxon>
        <taxon>Bacillati</taxon>
        <taxon>Bacillota</taxon>
        <taxon>Bacilli</taxon>
        <taxon>Bacillales</taxon>
        <taxon>Paenibacillaceae</taxon>
        <taxon>Fontibacillus</taxon>
    </lineage>
</organism>
<dbReference type="GO" id="GO:0015768">
    <property type="term" value="P:maltose transport"/>
    <property type="evidence" value="ECO:0007669"/>
    <property type="project" value="TreeGrafter"/>
</dbReference>
<feature type="region of interest" description="Disordered" evidence="6">
    <location>
        <begin position="24"/>
        <end position="55"/>
    </location>
</feature>
<keyword evidence="3 5" id="KW-0762">Sugar transport</keyword>
<evidence type="ECO:0000256" key="5">
    <source>
        <dbReference type="RuleBase" id="RU365005"/>
    </source>
</evidence>
<proteinExistence type="inferred from homology"/>
<feature type="compositionally biased region" description="Polar residues" evidence="6">
    <location>
        <begin position="42"/>
        <end position="54"/>
    </location>
</feature>
<evidence type="ECO:0000256" key="6">
    <source>
        <dbReference type="SAM" id="MobiDB-lite"/>
    </source>
</evidence>
<dbReference type="AlphaFoldDB" id="A0A369B9F0"/>
<feature type="signal peptide" evidence="5">
    <location>
        <begin position="1"/>
        <end position="23"/>
    </location>
</feature>
<dbReference type="SUPFAM" id="SSF53850">
    <property type="entry name" value="Periplasmic binding protein-like II"/>
    <property type="match status" value="1"/>
</dbReference>
<accession>A0A369B9F0</accession>
<keyword evidence="5" id="KW-1003">Cell membrane</keyword>
<evidence type="ECO:0000313" key="7">
    <source>
        <dbReference type="EMBL" id="RCX18153.1"/>
    </source>
</evidence>
<dbReference type="PANTHER" id="PTHR30061:SF50">
    <property type="entry name" value="MALTOSE_MALTODEXTRIN-BINDING PERIPLASMIC PROTEIN"/>
    <property type="match status" value="1"/>
</dbReference>
<keyword evidence="5" id="KW-0449">Lipoprotein</keyword>
<feature type="chain" id="PRO_5039748435" description="Maltodextrin-binding protein" evidence="5">
    <location>
        <begin position="24"/>
        <end position="442"/>
    </location>
</feature>
<protein>
    <recommendedName>
        <fullName evidence="5">Maltodextrin-binding protein</fullName>
    </recommendedName>
</protein>
<gene>
    <name evidence="7" type="ORF">DFP94_107107</name>
</gene>
<dbReference type="InterPro" id="IPR006060">
    <property type="entry name" value="Maltose/Cyclodextrin-bd"/>
</dbReference>
<dbReference type="EMBL" id="QPJW01000007">
    <property type="protein sequence ID" value="RCX18153.1"/>
    <property type="molecule type" value="Genomic_DNA"/>
</dbReference>
<reference evidence="7 8" key="1">
    <citation type="submission" date="2018-07" db="EMBL/GenBank/DDBJ databases">
        <title>Genomic Encyclopedia of Type Strains, Phase III (KMG-III): the genomes of soil and plant-associated and newly described type strains.</title>
        <authorList>
            <person name="Whitman W."/>
        </authorList>
    </citation>
    <scope>NUCLEOTIDE SEQUENCE [LARGE SCALE GENOMIC DNA]</scope>
    <source>
        <strain evidence="7 8">CECT 8333</strain>
    </source>
</reference>
<evidence type="ECO:0000256" key="3">
    <source>
        <dbReference type="ARBA" id="ARBA00022597"/>
    </source>
</evidence>
<dbReference type="GO" id="GO:0055052">
    <property type="term" value="C:ATP-binding cassette (ABC) transporter complex, substrate-binding subunit-containing"/>
    <property type="evidence" value="ECO:0007669"/>
    <property type="project" value="TreeGrafter"/>
</dbReference>
<keyword evidence="8" id="KW-1185">Reference proteome</keyword>
<feature type="compositionally biased region" description="Low complexity" evidence="6">
    <location>
        <begin position="27"/>
        <end position="41"/>
    </location>
</feature>
<comment type="similarity">
    <text evidence="1 5">Belongs to the bacterial solute-binding protein 1 family.</text>
</comment>
<dbReference type="CDD" id="cd13586">
    <property type="entry name" value="PBP2_Maltose_binding_like"/>
    <property type="match status" value="1"/>
</dbReference>
<dbReference type="PRINTS" id="PR00181">
    <property type="entry name" value="MALTOSEBP"/>
</dbReference>
<dbReference type="PANTHER" id="PTHR30061">
    <property type="entry name" value="MALTOSE-BINDING PERIPLASMIC PROTEIN"/>
    <property type="match status" value="1"/>
</dbReference>
<dbReference type="Pfam" id="PF13416">
    <property type="entry name" value="SBP_bac_8"/>
    <property type="match status" value="1"/>
</dbReference>
<keyword evidence="2 5" id="KW-0813">Transport</keyword>